<dbReference type="SUPFAM" id="SSF51735">
    <property type="entry name" value="NAD(P)-binding Rossmann-fold domains"/>
    <property type="match status" value="1"/>
</dbReference>
<dbReference type="OrthoDB" id="1933717at2759"/>
<evidence type="ECO:0000256" key="1">
    <source>
        <dbReference type="ARBA" id="ARBA00006484"/>
    </source>
</evidence>
<dbReference type="CDD" id="cd05233">
    <property type="entry name" value="SDR_c"/>
    <property type="match status" value="1"/>
</dbReference>
<organism evidence="3 4">
    <name type="scientific">Ceratocystis fimbriata CBS 114723</name>
    <dbReference type="NCBI Taxonomy" id="1035309"/>
    <lineage>
        <taxon>Eukaryota</taxon>
        <taxon>Fungi</taxon>
        <taxon>Dikarya</taxon>
        <taxon>Ascomycota</taxon>
        <taxon>Pezizomycotina</taxon>
        <taxon>Sordariomycetes</taxon>
        <taxon>Hypocreomycetidae</taxon>
        <taxon>Microascales</taxon>
        <taxon>Ceratocystidaceae</taxon>
        <taxon>Ceratocystis</taxon>
    </lineage>
</organism>
<accession>A0A2C5XKC7</accession>
<gene>
    <name evidence="3" type="primary">andI</name>
    <name evidence="3" type="ORF">CFIMG_001199RA</name>
</gene>
<reference evidence="3 4" key="1">
    <citation type="journal article" date="2013" name="Fungal Biol.">
        <title>Analysis of microsatellite markers in the genome of the plant pathogen Ceratocystis fimbriata.</title>
        <authorList>
            <person name="Simpson M.C."/>
            <person name="Wilken P.M."/>
            <person name="Coetzee M.P."/>
            <person name="Wingfield M.J."/>
            <person name="Wingfield B.D."/>
        </authorList>
    </citation>
    <scope>NUCLEOTIDE SEQUENCE [LARGE SCALE GENOMIC DNA]</scope>
    <source>
        <strain evidence="3 4">CBS 114723</strain>
    </source>
</reference>
<evidence type="ECO:0000256" key="2">
    <source>
        <dbReference type="ARBA" id="ARBA00023002"/>
    </source>
</evidence>
<protein>
    <submittedName>
        <fullName evidence="3">Short chain dehydrogenase andI</fullName>
    </submittedName>
</protein>
<dbReference type="AlphaFoldDB" id="A0A2C5XKC7"/>
<comment type="similarity">
    <text evidence="1">Belongs to the short-chain dehydrogenases/reductases (SDR) family.</text>
</comment>
<sequence length="342" mass="37026">MSEDPTTGYYFTNVLRHDTYPFIDSSTRDLSGRYVFVTGASRGIGRELLFSFARAGAAGIAFGARSFRNGSDEITVLTEQIHAAASEGWEARQASGGDAGSAAEQPQPPLVLPLVMDVTDAASVEAAAQAVEASFPRLDVLVNNAGVLEKRATLADADVQTWLNTLDVNLKGTFLATHYFLPLLVRSKGRTWDSKMPNVGGRDAGEGDERHSTGAGLQTVVNINSLASQMVSPGASAYQVSKLAQLRLTEFVNCDHAKDGLLGWAIHPGGVATQLGLSLPVERHVALTESPRLCADAVVFLVEKRREWLAGRYLMAQWDMEELLAREQEIVEGDKLKVRIRL</sequence>
<evidence type="ECO:0000313" key="3">
    <source>
        <dbReference type="EMBL" id="PHH55894.1"/>
    </source>
</evidence>
<name>A0A2C5XKC7_9PEZI</name>
<keyword evidence="4" id="KW-1185">Reference proteome</keyword>
<dbReference type="Gene3D" id="3.40.50.720">
    <property type="entry name" value="NAD(P)-binding Rossmann-like Domain"/>
    <property type="match status" value="1"/>
</dbReference>
<reference evidence="3 4" key="2">
    <citation type="journal article" date="2013" name="IMA Fungus">
        <title>IMA Genome-F 1: Ceratocystis fimbriata: Draft nuclear genome sequence for the plant pathogen, Ceratocystis fimbriata.</title>
        <authorList>
            <person name="Wilken P.M."/>
            <person name="Steenkamp E.T."/>
            <person name="Wingfield M.J."/>
            <person name="de Beer Z.W."/>
            <person name="Wingfield B.D."/>
        </authorList>
    </citation>
    <scope>NUCLEOTIDE SEQUENCE [LARGE SCALE GENOMIC DNA]</scope>
    <source>
        <strain evidence="3 4">CBS 114723</strain>
    </source>
</reference>
<dbReference type="EMBL" id="APWK03000006">
    <property type="protein sequence ID" value="PHH55894.1"/>
    <property type="molecule type" value="Genomic_DNA"/>
</dbReference>
<comment type="caution">
    <text evidence="3">The sequence shown here is derived from an EMBL/GenBank/DDBJ whole genome shotgun (WGS) entry which is preliminary data.</text>
</comment>
<dbReference type="Proteomes" id="UP000222788">
    <property type="component" value="Unassembled WGS sequence"/>
</dbReference>
<dbReference type="PANTHER" id="PTHR42760:SF37">
    <property type="entry name" value="CLAVALDEHYDE DEHYDROGENASE"/>
    <property type="match status" value="1"/>
</dbReference>
<keyword evidence="2" id="KW-0560">Oxidoreductase</keyword>
<dbReference type="Pfam" id="PF00106">
    <property type="entry name" value="adh_short"/>
    <property type="match status" value="2"/>
</dbReference>
<dbReference type="PRINTS" id="PR00081">
    <property type="entry name" value="GDHRDH"/>
</dbReference>
<dbReference type="STRING" id="1035309.A0A2C5XKC7"/>
<dbReference type="PANTHER" id="PTHR42760">
    <property type="entry name" value="SHORT-CHAIN DEHYDROGENASES/REDUCTASES FAMILY MEMBER"/>
    <property type="match status" value="1"/>
</dbReference>
<evidence type="ECO:0000313" key="4">
    <source>
        <dbReference type="Proteomes" id="UP000222788"/>
    </source>
</evidence>
<proteinExistence type="inferred from homology"/>
<dbReference type="InterPro" id="IPR036291">
    <property type="entry name" value="NAD(P)-bd_dom_sf"/>
</dbReference>
<dbReference type="InterPro" id="IPR002347">
    <property type="entry name" value="SDR_fam"/>
</dbReference>
<dbReference type="GO" id="GO:0016616">
    <property type="term" value="F:oxidoreductase activity, acting on the CH-OH group of donors, NAD or NADP as acceptor"/>
    <property type="evidence" value="ECO:0007669"/>
    <property type="project" value="TreeGrafter"/>
</dbReference>